<dbReference type="InterPro" id="IPR050109">
    <property type="entry name" value="HTH-type_TetR-like_transc_reg"/>
</dbReference>
<dbReference type="Gene3D" id="1.10.357.10">
    <property type="entry name" value="Tetracycline Repressor, domain 2"/>
    <property type="match status" value="1"/>
</dbReference>
<comment type="caution">
    <text evidence="7">The sequence shown here is derived from an EMBL/GenBank/DDBJ whole genome shotgun (WGS) entry which is preliminary data.</text>
</comment>
<evidence type="ECO:0000313" key="8">
    <source>
        <dbReference type="Proteomes" id="UP001499979"/>
    </source>
</evidence>
<dbReference type="PANTHER" id="PTHR30055">
    <property type="entry name" value="HTH-TYPE TRANSCRIPTIONAL REGULATOR RUTR"/>
    <property type="match status" value="1"/>
</dbReference>
<dbReference type="PANTHER" id="PTHR30055:SF234">
    <property type="entry name" value="HTH-TYPE TRANSCRIPTIONAL REGULATOR BETI"/>
    <property type="match status" value="1"/>
</dbReference>
<dbReference type="InterPro" id="IPR049484">
    <property type="entry name" value="Rv0078-like_C"/>
</dbReference>
<feature type="domain" description="HTH tetR-type" evidence="6">
    <location>
        <begin position="27"/>
        <end position="87"/>
    </location>
</feature>
<evidence type="ECO:0000313" key="7">
    <source>
        <dbReference type="EMBL" id="GAA1132815.1"/>
    </source>
</evidence>
<dbReference type="SUPFAM" id="SSF46689">
    <property type="entry name" value="Homeodomain-like"/>
    <property type="match status" value="1"/>
</dbReference>
<gene>
    <name evidence="7" type="ORF">GCM10009606_11260</name>
</gene>
<accession>A0ABP4EZ33</accession>
<organism evidence="7 8">
    <name type="scientific">Nocardioides aquiterrae</name>
    <dbReference type="NCBI Taxonomy" id="203799"/>
    <lineage>
        <taxon>Bacteria</taxon>
        <taxon>Bacillati</taxon>
        <taxon>Actinomycetota</taxon>
        <taxon>Actinomycetes</taxon>
        <taxon>Propionibacteriales</taxon>
        <taxon>Nocardioidaceae</taxon>
        <taxon>Nocardioides</taxon>
    </lineage>
</organism>
<dbReference type="EMBL" id="BAAAJE010000002">
    <property type="protein sequence ID" value="GAA1132815.1"/>
    <property type="molecule type" value="Genomic_DNA"/>
</dbReference>
<feature type="DNA-binding region" description="H-T-H motif" evidence="4">
    <location>
        <begin position="50"/>
        <end position="69"/>
    </location>
</feature>
<name>A0ABP4EZ33_9ACTN</name>
<dbReference type="RefSeq" id="WP_343906410.1">
    <property type="nucleotide sequence ID" value="NZ_BAAAJE010000002.1"/>
</dbReference>
<feature type="region of interest" description="Disordered" evidence="5">
    <location>
        <begin position="1"/>
        <end position="24"/>
    </location>
</feature>
<evidence type="ECO:0000256" key="1">
    <source>
        <dbReference type="ARBA" id="ARBA00023015"/>
    </source>
</evidence>
<evidence type="ECO:0000256" key="4">
    <source>
        <dbReference type="PROSITE-ProRule" id="PRU00335"/>
    </source>
</evidence>
<dbReference type="PROSITE" id="PS50977">
    <property type="entry name" value="HTH_TETR_2"/>
    <property type="match status" value="1"/>
</dbReference>
<evidence type="ECO:0000256" key="2">
    <source>
        <dbReference type="ARBA" id="ARBA00023125"/>
    </source>
</evidence>
<evidence type="ECO:0000256" key="5">
    <source>
        <dbReference type="SAM" id="MobiDB-lite"/>
    </source>
</evidence>
<dbReference type="PROSITE" id="PS01081">
    <property type="entry name" value="HTH_TETR_1"/>
    <property type="match status" value="1"/>
</dbReference>
<dbReference type="Pfam" id="PF21351">
    <property type="entry name" value="TetR_C_41"/>
    <property type="match status" value="1"/>
</dbReference>
<dbReference type="Proteomes" id="UP001499979">
    <property type="component" value="Unassembled WGS sequence"/>
</dbReference>
<proteinExistence type="predicted"/>
<keyword evidence="2 4" id="KW-0238">DNA-binding</keyword>
<evidence type="ECO:0000259" key="6">
    <source>
        <dbReference type="PROSITE" id="PS50977"/>
    </source>
</evidence>
<reference evidence="8" key="1">
    <citation type="journal article" date="2019" name="Int. J. Syst. Evol. Microbiol.">
        <title>The Global Catalogue of Microorganisms (GCM) 10K type strain sequencing project: providing services to taxonomists for standard genome sequencing and annotation.</title>
        <authorList>
            <consortium name="The Broad Institute Genomics Platform"/>
            <consortium name="The Broad Institute Genome Sequencing Center for Infectious Disease"/>
            <person name="Wu L."/>
            <person name="Ma J."/>
        </authorList>
    </citation>
    <scope>NUCLEOTIDE SEQUENCE [LARGE SCALE GENOMIC DNA]</scope>
    <source>
        <strain evidence="8">JCM 11813</strain>
    </source>
</reference>
<dbReference type="InterPro" id="IPR023772">
    <property type="entry name" value="DNA-bd_HTH_TetR-type_CS"/>
</dbReference>
<sequence length="236" mass="25425">MSKSSVSRLVPKVPGVPGTSRRQQYSASTKRALVDVAEELFTESGYAATSLDAIVAGARVTKGALYHHFSGKQALFEAVFERVEDDAARAIQRALKGHRDPWEKATAGLRAFLAVVQEPRYRRIVIQEGPSVLGYERFREQEERSTFANVLEIVRAVIAAGDWELDEDLLQTFARIFFGAMSSAGESVSGADDPEQAAANVETAIGFILAGFRALAESGAELSAGEALAPSTSSRT</sequence>
<dbReference type="InterPro" id="IPR001647">
    <property type="entry name" value="HTH_TetR"/>
</dbReference>
<keyword evidence="1" id="KW-0805">Transcription regulation</keyword>
<dbReference type="InterPro" id="IPR009057">
    <property type="entry name" value="Homeodomain-like_sf"/>
</dbReference>
<keyword evidence="3" id="KW-0804">Transcription</keyword>
<keyword evidence="8" id="KW-1185">Reference proteome</keyword>
<evidence type="ECO:0000256" key="3">
    <source>
        <dbReference type="ARBA" id="ARBA00023163"/>
    </source>
</evidence>
<dbReference type="PRINTS" id="PR00455">
    <property type="entry name" value="HTHTETR"/>
</dbReference>
<protein>
    <submittedName>
        <fullName evidence="7">TetR/AcrR family transcriptional regulator</fullName>
    </submittedName>
</protein>
<dbReference type="Pfam" id="PF00440">
    <property type="entry name" value="TetR_N"/>
    <property type="match status" value="1"/>
</dbReference>